<feature type="chain" id="PRO_5002223087" description="pyranose dehydrogenase (acceptor)" evidence="17">
    <location>
        <begin position="23"/>
        <end position="599"/>
    </location>
</feature>
<gene>
    <name evidence="19" type="ORF">K443DRAFT_2236</name>
</gene>
<dbReference type="InterPro" id="IPR007867">
    <property type="entry name" value="GMC_OxRtase_C"/>
</dbReference>
<evidence type="ECO:0000256" key="3">
    <source>
        <dbReference type="ARBA" id="ARBA00010790"/>
    </source>
</evidence>
<dbReference type="PROSITE" id="PS00624">
    <property type="entry name" value="GMC_OXRED_2"/>
    <property type="match status" value="1"/>
</dbReference>
<comment type="subcellular location">
    <subcellularLocation>
        <location evidence="2">Secreted</location>
    </subcellularLocation>
</comment>
<dbReference type="EC" id="1.1.99.29" evidence="5"/>
<comment type="catalytic activity">
    <reaction evidence="12">
        <text>pyranose + acceptor = pyranos-3-ulose + reduced acceptor.</text>
        <dbReference type="EC" id="1.1.99.29"/>
    </reaction>
</comment>
<protein>
    <recommendedName>
        <fullName evidence="5">pyranose dehydrogenase (acceptor)</fullName>
        <ecNumber evidence="5">1.1.99.29</ecNumber>
    </recommendedName>
</protein>
<sequence>MPASTLFSSLILVSALLSPSLAALYTKPSQLPQLTYDYIIVGAGTAGNVLANRLTENPKTQVLVLEAGVRSDHNVLAAIVPFLGPTLTPGTQYDWNYTVTPQTGLNGRTFAFPRGRMLGGCSSVNYMVHQYGSSADFDKIARLTGEPGWAWNSVKQNICKHEKIVPPADGHNAIGEYIPANHGTNGILPVSLPGASQAIDARVIATTQELASEFPYSKDQGGGDVLGIGWVQSSIGGGKRSSSSSTYLADAIKRPNLSVLINAQVTKLVKTGTVGGIPSFHAVQFSCDQNTNPTVVHANKEIILSAGAFGTPQILQLSGIGDKADLTPLNIKTIVHNPSVGKNLSDHVLMPNIFNVAGTASLDGFMRDPTLFSAALNQWNTTKTGTLANGIVSNLGFLRLPKNASIFATVPDPSSGPTASHWELIIANFFLCPGGATPSTGSFMTLISALISPTSRGTVTLASSNPFSKPLINPNFLTTPFDIYTIREAVKASKRFASAHAWAGYVLSPYGGLSATSDADIDAYVREQASTMFHPVGTASMTARDAVSGVVDPDLKVKGVEGVRVVDASVFPFVPNAHTQGPTYLLAERAAQLIISSCR</sequence>
<reference evidence="19 20" key="1">
    <citation type="submission" date="2014-04" db="EMBL/GenBank/DDBJ databases">
        <authorList>
            <consortium name="DOE Joint Genome Institute"/>
            <person name="Kuo A."/>
            <person name="Kohler A."/>
            <person name="Nagy L.G."/>
            <person name="Floudas D."/>
            <person name="Copeland A."/>
            <person name="Barry K.W."/>
            <person name="Cichocki N."/>
            <person name="Veneault-Fourrey C."/>
            <person name="LaButti K."/>
            <person name="Lindquist E.A."/>
            <person name="Lipzen A."/>
            <person name="Lundell T."/>
            <person name="Morin E."/>
            <person name="Murat C."/>
            <person name="Sun H."/>
            <person name="Tunlid A."/>
            <person name="Henrissat B."/>
            <person name="Grigoriev I.V."/>
            <person name="Hibbett D.S."/>
            <person name="Martin F."/>
            <person name="Nordberg H.P."/>
            <person name="Cantor M.N."/>
            <person name="Hua S.X."/>
        </authorList>
    </citation>
    <scope>NUCLEOTIDE SEQUENCE [LARGE SCALE GENOMIC DNA]</scope>
    <source>
        <strain evidence="19 20">LaAM-08-1</strain>
    </source>
</reference>
<dbReference type="STRING" id="1095629.A0A0C9Y1B6"/>
<dbReference type="PANTHER" id="PTHR11552">
    <property type="entry name" value="GLUCOSE-METHANOL-CHOLINE GMC OXIDOREDUCTASE"/>
    <property type="match status" value="1"/>
</dbReference>
<comment type="catalytic activity">
    <reaction evidence="11">
        <text>pyranose + acceptor = pyranos-2,3-diulose + reduced acceptor.</text>
        <dbReference type="EC" id="1.1.99.29"/>
    </reaction>
</comment>
<evidence type="ECO:0000256" key="15">
    <source>
        <dbReference type="PIRSR" id="PIRSR000137-1"/>
    </source>
</evidence>
<evidence type="ECO:0000256" key="17">
    <source>
        <dbReference type="SAM" id="SignalP"/>
    </source>
</evidence>
<dbReference type="Pfam" id="PF00732">
    <property type="entry name" value="GMC_oxred_N"/>
    <property type="match status" value="1"/>
</dbReference>
<evidence type="ECO:0000259" key="18">
    <source>
        <dbReference type="PROSITE" id="PS00624"/>
    </source>
</evidence>
<comment type="catalytic activity">
    <reaction evidence="10">
        <text>pyranose + acceptor = pyranos-2-ulose + reduced acceptor.</text>
        <dbReference type="EC" id="1.1.99.29"/>
    </reaction>
</comment>
<evidence type="ECO:0000256" key="13">
    <source>
        <dbReference type="ARBA" id="ARBA00034050"/>
    </source>
</evidence>
<evidence type="ECO:0000256" key="6">
    <source>
        <dbReference type="ARBA" id="ARBA00022525"/>
    </source>
</evidence>
<organism evidence="19 20">
    <name type="scientific">Laccaria amethystina LaAM-08-1</name>
    <dbReference type="NCBI Taxonomy" id="1095629"/>
    <lineage>
        <taxon>Eukaryota</taxon>
        <taxon>Fungi</taxon>
        <taxon>Dikarya</taxon>
        <taxon>Basidiomycota</taxon>
        <taxon>Agaricomycotina</taxon>
        <taxon>Agaricomycetes</taxon>
        <taxon>Agaricomycetidae</taxon>
        <taxon>Agaricales</taxon>
        <taxon>Agaricineae</taxon>
        <taxon>Hydnangiaceae</taxon>
        <taxon>Laccaria</taxon>
    </lineage>
</organism>
<evidence type="ECO:0000256" key="12">
    <source>
        <dbReference type="ARBA" id="ARBA00034029"/>
    </source>
</evidence>
<feature type="binding site" evidence="16">
    <location>
        <position position="265"/>
    </location>
    <ligand>
        <name>FAD</name>
        <dbReference type="ChEBI" id="CHEBI:57692"/>
    </ligand>
</feature>
<name>A0A0C9Y1B6_9AGAR</name>
<keyword evidence="17" id="KW-0732">Signal</keyword>
<feature type="active site" description="Proton acceptor" evidence="15">
    <location>
        <position position="578"/>
    </location>
</feature>
<comment type="cofactor">
    <cofactor evidence="1 16">
        <name>FAD</name>
        <dbReference type="ChEBI" id="CHEBI:57692"/>
    </cofactor>
</comment>
<dbReference type="GO" id="GO:0050660">
    <property type="term" value="F:flavin adenine dinucleotide binding"/>
    <property type="evidence" value="ECO:0007669"/>
    <property type="project" value="InterPro"/>
</dbReference>
<dbReference type="Gene3D" id="3.30.560.10">
    <property type="entry name" value="Glucose Oxidase, domain 3"/>
    <property type="match status" value="1"/>
</dbReference>
<accession>A0A0C9Y1B6</accession>
<dbReference type="Pfam" id="PF05199">
    <property type="entry name" value="GMC_oxred_C"/>
    <property type="match status" value="1"/>
</dbReference>
<comment type="catalytic activity">
    <reaction evidence="14">
        <text>a pyranoside + acceptor = a pyranosid-3,4-diulose + reduced acceptor.</text>
        <dbReference type="EC" id="1.1.99.29"/>
    </reaction>
</comment>
<dbReference type="PIRSF" id="PIRSF000137">
    <property type="entry name" value="Alcohol_oxidase"/>
    <property type="match status" value="1"/>
</dbReference>
<evidence type="ECO:0000256" key="10">
    <source>
        <dbReference type="ARBA" id="ARBA00033986"/>
    </source>
</evidence>
<evidence type="ECO:0000256" key="11">
    <source>
        <dbReference type="ARBA" id="ARBA00034010"/>
    </source>
</evidence>
<dbReference type="OrthoDB" id="269227at2759"/>
<dbReference type="SUPFAM" id="SSF54373">
    <property type="entry name" value="FAD-linked reductases, C-terminal domain"/>
    <property type="match status" value="1"/>
</dbReference>
<keyword evidence="7" id="KW-0285">Flavoprotein</keyword>
<dbReference type="Proteomes" id="UP000054477">
    <property type="component" value="Unassembled WGS sequence"/>
</dbReference>
<keyword evidence="20" id="KW-1185">Reference proteome</keyword>
<keyword evidence="8 16" id="KW-0274">FAD</keyword>
<feature type="active site" description="Proton donor" evidence="15">
    <location>
        <position position="534"/>
    </location>
</feature>
<proteinExistence type="inferred from homology"/>
<dbReference type="InterPro" id="IPR036188">
    <property type="entry name" value="FAD/NAD-bd_sf"/>
</dbReference>
<dbReference type="InterPro" id="IPR000172">
    <property type="entry name" value="GMC_OxRdtase_N"/>
</dbReference>
<comment type="function">
    <text evidence="9">Catalyzes the single-oxidation or sequential double oxidation reaction of carbohydrates primarily at carbon-2 and/or carbon-3 with the concomitant reduction of the flavin. The enzyme exhibits a broad sugar substrate specificity, oxidizing different aldopyranoses to the corresponding C-1, C-2, C-3 or C-1,2, C-2,3 and C-3,4 (di)dehydro sugars with substrate-specific regioselectivity. Accepts only a narrow range of electron acceptors such as substituted benzoquinones and complexed metal ions and reacts extremely slowly with O(2) as acceptor. May play a role in the natural recycling of plant matter by oxidizing all major monosaccharides in lignocellulose and by reducing quinone compounds or reactive radical species generated during lignin depolymerization.</text>
</comment>
<comment type="similarity">
    <text evidence="3">Belongs to the GMC oxidoreductase family.</text>
</comment>
<dbReference type="InterPro" id="IPR012132">
    <property type="entry name" value="GMC_OxRdtase"/>
</dbReference>
<evidence type="ECO:0000313" key="20">
    <source>
        <dbReference type="Proteomes" id="UP000054477"/>
    </source>
</evidence>
<dbReference type="GO" id="GO:0005576">
    <property type="term" value="C:extracellular region"/>
    <property type="evidence" value="ECO:0007669"/>
    <property type="project" value="UniProtKB-SubCell"/>
</dbReference>
<feature type="domain" description="Glucose-methanol-choline oxidoreductase N-terminal" evidence="18">
    <location>
        <begin position="307"/>
        <end position="321"/>
    </location>
</feature>
<dbReference type="HOGENOM" id="CLU_002865_6_3_1"/>
<reference evidence="20" key="2">
    <citation type="submission" date="2015-01" db="EMBL/GenBank/DDBJ databases">
        <title>Evolutionary Origins and Diversification of the Mycorrhizal Mutualists.</title>
        <authorList>
            <consortium name="DOE Joint Genome Institute"/>
            <consortium name="Mycorrhizal Genomics Consortium"/>
            <person name="Kohler A."/>
            <person name="Kuo A."/>
            <person name="Nagy L.G."/>
            <person name="Floudas D."/>
            <person name="Copeland A."/>
            <person name="Barry K.W."/>
            <person name="Cichocki N."/>
            <person name="Veneault-Fourrey C."/>
            <person name="LaButti K."/>
            <person name="Lindquist E.A."/>
            <person name="Lipzen A."/>
            <person name="Lundell T."/>
            <person name="Morin E."/>
            <person name="Murat C."/>
            <person name="Riley R."/>
            <person name="Ohm R."/>
            <person name="Sun H."/>
            <person name="Tunlid A."/>
            <person name="Henrissat B."/>
            <person name="Grigoriev I.V."/>
            <person name="Hibbett D.S."/>
            <person name="Martin F."/>
        </authorList>
    </citation>
    <scope>NUCLEOTIDE SEQUENCE [LARGE SCALE GENOMIC DNA]</scope>
    <source>
        <strain evidence="20">LaAM-08-1</strain>
    </source>
</reference>
<comment type="catalytic activity">
    <reaction evidence="13">
        <text>a pyranoside + acceptor = a pyranosid-3-ulose + reduced acceptor.</text>
        <dbReference type="EC" id="1.1.99.29"/>
    </reaction>
</comment>
<evidence type="ECO:0000256" key="8">
    <source>
        <dbReference type="ARBA" id="ARBA00022827"/>
    </source>
</evidence>
<evidence type="ECO:0000256" key="14">
    <source>
        <dbReference type="ARBA" id="ARBA00034059"/>
    </source>
</evidence>
<feature type="binding site" evidence="16">
    <location>
        <begin position="125"/>
        <end position="128"/>
    </location>
    <ligand>
        <name>FAD</name>
        <dbReference type="ChEBI" id="CHEBI:57692"/>
    </ligand>
</feature>
<evidence type="ECO:0000256" key="7">
    <source>
        <dbReference type="ARBA" id="ARBA00022630"/>
    </source>
</evidence>
<dbReference type="SUPFAM" id="SSF51905">
    <property type="entry name" value="FAD/NAD(P)-binding domain"/>
    <property type="match status" value="1"/>
</dbReference>
<dbReference type="Gene3D" id="3.50.50.60">
    <property type="entry name" value="FAD/NAD(P)-binding domain"/>
    <property type="match status" value="1"/>
</dbReference>
<dbReference type="AlphaFoldDB" id="A0A0C9Y1B6"/>
<dbReference type="PANTHER" id="PTHR11552:SF147">
    <property type="entry name" value="CHOLINE DEHYDROGENASE, MITOCHONDRIAL"/>
    <property type="match status" value="1"/>
</dbReference>
<evidence type="ECO:0000256" key="5">
    <source>
        <dbReference type="ARBA" id="ARBA00013177"/>
    </source>
</evidence>
<keyword evidence="6" id="KW-0964">Secreted</keyword>
<evidence type="ECO:0000313" key="19">
    <source>
        <dbReference type="EMBL" id="KIK07704.1"/>
    </source>
</evidence>
<evidence type="ECO:0000256" key="1">
    <source>
        <dbReference type="ARBA" id="ARBA00001974"/>
    </source>
</evidence>
<dbReference type="EMBL" id="KN838546">
    <property type="protein sequence ID" value="KIK07704.1"/>
    <property type="molecule type" value="Genomic_DNA"/>
</dbReference>
<evidence type="ECO:0000256" key="4">
    <source>
        <dbReference type="ARBA" id="ARBA00011245"/>
    </source>
</evidence>
<evidence type="ECO:0000256" key="2">
    <source>
        <dbReference type="ARBA" id="ARBA00004613"/>
    </source>
</evidence>
<comment type="subunit">
    <text evidence="4">Monomer.</text>
</comment>
<dbReference type="GO" id="GO:0033718">
    <property type="term" value="F:pyranose dehydrogenase (acceptor) activity"/>
    <property type="evidence" value="ECO:0007669"/>
    <property type="project" value="UniProtKB-EC"/>
</dbReference>
<feature type="signal peptide" evidence="17">
    <location>
        <begin position="1"/>
        <end position="22"/>
    </location>
</feature>
<evidence type="ECO:0000256" key="16">
    <source>
        <dbReference type="PIRSR" id="PIRSR000137-2"/>
    </source>
</evidence>
<evidence type="ECO:0000256" key="9">
    <source>
        <dbReference type="ARBA" id="ARBA00024699"/>
    </source>
</evidence>